<protein>
    <submittedName>
        <fullName evidence="1">Uncharacterized protein</fullName>
    </submittedName>
</protein>
<name>A0AAD4IY45_PERFH</name>
<organism evidence="1 2">
    <name type="scientific">Perilla frutescens var. hirtella</name>
    <name type="common">Perilla citriodora</name>
    <name type="synonym">Perilla setoyensis</name>
    <dbReference type="NCBI Taxonomy" id="608512"/>
    <lineage>
        <taxon>Eukaryota</taxon>
        <taxon>Viridiplantae</taxon>
        <taxon>Streptophyta</taxon>
        <taxon>Embryophyta</taxon>
        <taxon>Tracheophyta</taxon>
        <taxon>Spermatophyta</taxon>
        <taxon>Magnoliopsida</taxon>
        <taxon>eudicotyledons</taxon>
        <taxon>Gunneridae</taxon>
        <taxon>Pentapetalae</taxon>
        <taxon>asterids</taxon>
        <taxon>lamiids</taxon>
        <taxon>Lamiales</taxon>
        <taxon>Lamiaceae</taxon>
        <taxon>Nepetoideae</taxon>
        <taxon>Elsholtzieae</taxon>
        <taxon>Perilla</taxon>
    </lineage>
</organism>
<evidence type="ECO:0000313" key="1">
    <source>
        <dbReference type="EMBL" id="KAH6823266.1"/>
    </source>
</evidence>
<proteinExistence type="predicted"/>
<dbReference type="AlphaFoldDB" id="A0AAD4IY45"/>
<keyword evidence="2" id="KW-1185">Reference proteome</keyword>
<accession>A0AAD4IY45</accession>
<reference evidence="1 2" key="1">
    <citation type="journal article" date="2021" name="Nat. Commun.">
        <title>Incipient diploidization of the medicinal plant Perilla within 10,000 years.</title>
        <authorList>
            <person name="Zhang Y."/>
            <person name="Shen Q."/>
            <person name="Leng L."/>
            <person name="Zhang D."/>
            <person name="Chen S."/>
            <person name="Shi Y."/>
            <person name="Ning Z."/>
            <person name="Chen S."/>
        </authorList>
    </citation>
    <scope>NUCLEOTIDE SEQUENCE [LARGE SCALE GENOMIC DNA]</scope>
    <source>
        <strain evidence="2">cv. PC099</strain>
    </source>
</reference>
<sequence length="137" mass="16209">MMSTNQEFYDSIWTKAMEDRFIEEAISAKENGRWRVAPNWRNPMFVQQITPIINAEFGLSLPVAYYADKVESLFERQNTFQFRKGHYDVYWNEEANEVTMDQGTFSELATLTPLTHAYRARGEPQYRKLFALFTDDQ</sequence>
<gene>
    <name evidence="1" type="ORF">C2S53_009061</name>
</gene>
<comment type="caution">
    <text evidence="1">The sequence shown here is derived from an EMBL/GenBank/DDBJ whole genome shotgun (WGS) entry which is preliminary data.</text>
</comment>
<dbReference type="Proteomes" id="UP001190926">
    <property type="component" value="Unassembled WGS sequence"/>
</dbReference>
<dbReference type="EMBL" id="SDAM02000986">
    <property type="protein sequence ID" value="KAH6823266.1"/>
    <property type="molecule type" value="Genomic_DNA"/>
</dbReference>
<evidence type="ECO:0000313" key="2">
    <source>
        <dbReference type="Proteomes" id="UP001190926"/>
    </source>
</evidence>